<feature type="binding site" description="in other chain" evidence="8">
    <location>
        <begin position="40"/>
        <end position="43"/>
    </location>
    <ligand>
        <name>IMP</name>
        <dbReference type="ChEBI" id="CHEBI:58053"/>
        <note>ligand shared between dimeric partners</note>
    </ligand>
</feature>
<dbReference type="FunFam" id="1.10.300.10:FF:000001">
    <property type="entry name" value="Adenylosuccinate synthetase"/>
    <property type="match status" value="1"/>
</dbReference>
<comment type="similarity">
    <text evidence="8 10">Belongs to the adenylosuccinate synthetase family.</text>
</comment>
<keyword evidence="3 8" id="KW-0479">Metal-binding</keyword>
<evidence type="ECO:0000313" key="11">
    <source>
        <dbReference type="EMBL" id="CBL28944.1"/>
    </source>
</evidence>
<dbReference type="GO" id="GO:0044208">
    <property type="term" value="P:'de novo' AMP biosynthetic process"/>
    <property type="evidence" value="ECO:0007669"/>
    <property type="project" value="UniProtKB-UniRule"/>
</dbReference>
<keyword evidence="6 8" id="KW-0460">Magnesium</keyword>
<evidence type="ECO:0000256" key="10">
    <source>
        <dbReference type="RuleBase" id="RU000520"/>
    </source>
</evidence>
<comment type="pathway">
    <text evidence="8 10">Purine metabolism; AMP biosynthesis via de novo pathway; AMP from IMP: step 1/2.</text>
</comment>
<dbReference type="PROSITE" id="PS01266">
    <property type="entry name" value="ADENYLOSUCCIN_SYN_1"/>
    <property type="match status" value="1"/>
</dbReference>
<dbReference type="SMART" id="SM00788">
    <property type="entry name" value="Adenylsucc_synt"/>
    <property type="match status" value="1"/>
</dbReference>
<gene>
    <name evidence="8" type="primary">purA</name>
    <name evidence="11" type="ORF">SY1_22570</name>
</gene>
<dbReference type="InterPro" id="IPR042110">
    <property type="entry name" value="Adenylosuccinate_synth_dom2"/>
</dbReference>
<evidence type="ECO:0000256" key="7">
    <source>
        <dbReference type="ARBA" id="ARBA00023134"/>
    </source>
</evidence>
<feature type="binding site" evidence="8">
    <location>
        <position position="307"/>
    </location>
    <ligand>
        <name>GTP</name>
        <dbReference type="ChEBI" id="CHEBI:37565"/>
    </ligand>
</feature>
<reference evidence="12" key="1">
    <citation type="submission" date="2010-03" db="EMBL/GenBank/DDBJ databases">
        <title>The genome sequence of Synergistetes sp. SGP1.</title>
        <authorList>
            <consortium name="metaHIT consortium -- http://www.metahit.eu/"/>
            <person name="Pajon A."/>
            <person name="Turner K."/>
            <person name="Parkhill J."/>
            <person name="Wade W."/>
            <person name="Vartoukian S."/>
        </authorList>
    </citation>
    <scope>NUCLEOTIDE SEQUENCE [LARGE SCALE GENOMIC DNA]</scope>
    <source>
        <strain evidence="12">SGP1</strain>
    </source>
</reference>
<comment type="cofactor">
    <cofactor evidence="8">
        <name>Mg(2+)</name>
        <dbReference type="ChEBI" id="CHEBI:18420"/>
    </cofactor>
    <text evidence="8">Binds 1 Mg(2+) ion per subunit.</text>
</comment>
<dbReference type="CDD" id="cd03108">
    <property type="entry name" value="AdSS"/>
    <property type="match status" value="1"/>
</dbReference>
<comment type="subcellular location">
    <subcellularLocation>
        <location evidence="8">Cytoplasm</location>
    </subcellularLocation>
</comment>
<keyword evidence="4 8" id="KW-0547">Nucleotide-binding</keyword>
<feature type="binding site" evidence="8">
    <location>
        <begin position="301"/>
        <end position="307"/>
    </location>
    <ligand>
        <name>substrate</name>
    </ligand>
</feature>
<dbReference type="PANTHER" id="PTHR11846">
    <property type="entry name" value="ADENYLOSUCCINATE SYNTHETASE"/>
    <property type="match status" value="1"/>
</dbReference>
<dbReference type="RefSeq" id="WP_015557090.1">
    <property type="nucleotide sequence ID" value="NC_021038.1"/>
</dbReference>
<feature type="binding site" evidence="8">
    <location>
        <position position="42"/>
    </location>
    <ligand>
        <name>Mg(2+)</name>
        <dbReference type="ChEBI" id="CHEBI:18420"/>
    </ligand>
</feature>
<dbReference type="GO" id="GO:0046040">
    <property type="term" value="P:IMP metabolic process"/>
    <property type="evidence" value="ECO:0007669"/>
    <property type="project" value="TreeGrafter"/>
</dbReference>
<keyword evidence="8" id="KW-0963">Cytoplasm</keyword>
<dbReference type="InterPro" id="IPR001114">
    <property type="entry name" value="Adenylosuccinate_synthetase"/>
</dbReference>
<feature type="binding site" description="in other chain" evidence="8">
    <location>
        <position position="131"/>
    </location>
    <ligand>
        <name>IMP</name>
        <dbReference type="ChEBI" id="CHEBI:58053"/>
        <note>ligand shared between dimeric partners</note>
    </ligand>
</feature>
<feature type="binding site" description="in other chain" evidence="8">
    <location>
        <position position="241"/>
    </location>
    <ligand>
        <name>IMP</name>
        <dbReference type="ChEBI" id="CHEBI:58053"/>
        <note>ligand shared between dimeric partners</note>
    </ligand>
</feature>
<dbReference type="Proteomes" id="UP000008957">
    <property type="component" value="Chromosome"/>
</dbReference>
<keyword evidence="2 8" id="KW-0436">Ligase</keyword>
<name>A0AB94IZ15_9BACT</name>
<feature type="binding site" evidence="8">
    <location>
        <position position="15"/>
    </location>
    <ligand>
        <name>Mg(2+)</name>
        <dbReference type="ChEBI" id="CHEBI:18420"/>
    </ligand>
</feature>
<sequence>MKNNVDLLVGAQWGDEGKGKVVDLLGADVDIFVRYQGGANAGHTVIADGEKVVFHLLPSGMLYPGKLCILGNGLVIDPEQFLKEIANLSEKQQDRARLAISPRAHVVMPYHKILDQAQEKARGKGRRIGTTGRGIGPCYVDKYSRCGLRIEDLLDADVLRDRLTPLLEEKNQILTRLYGEKPLPFDEVYEPARQWGKTLAPYVDDVAVLLRRAVDDGQHVLLEGAQAALLDIDHGTYPYVTSSSTSAAGAFTGTGLSPHDLNRVIAVTKAYTTRVGEGPLPTEDLTEAGETLRRNGGEFGATTGRPRRCGWLDLVGLKYSMALNGADTIALTKLDVLTGIGPIKVCVAYEYEGERLDRFPVSTRVLEAVKPIYETLPGWSDDIARCRTIDSLPQAAQDYVRYIEKELNVPVGLIAVGADRDQAINCGLLRD</sequence>
<dbReference type="NCBIfam" id="TIGR00184">
    <property type="entry name" value="purA"/>
    <property type="match status" value="1"/>
</dbReference>
<organism evidence="11 12">
    <name type="scientific">Fretibacterium fastidiosum</name>
    <dbReference type="NCBI Taxonomy" id="651822"/>
    <lineage>
        <taxon>Bacteria</taxon>
        <taxon>Thermotogati</taxon>
        <taxon>Synergistota</taxon>
        <taxon>Synergistia</taxon>
        <taxon>Synergistales</taxon>
        <taxon>Aminobacteriaceae</taxon>
        <taxon>Fretibacterium</taxon>
    </lineage>
</organism>
<keyword evidence="7 8" id="KW-0342">GTP-binding</keyword>
<dbReference type="EMBL" id="FP929056">
    <property type="protein sequence ID" value="CBL28944.1"/>
    <property type="molecule type" value="Genomic_DNA"/>
</dbReference>
<dbReference type="PANTHER" id="PTHR11846:SF0">
    <property type="entry name" value="ADENYLOSUCCINATE SYNTHETASE"/>
    <property type="match status" value="1"/>
</dbReference>
<dbReference type="PROSITE" id="PS00513">
    <property type="entry name" value="ADENYLOSUCCIN_SYN_2"/>
    <property type="match status" value="1"/>
</dbReference>
<dbReference type="SUPFAM" id="SSF52540">
    <property type="entry name" value="P-loop containing nucleoside triphosphate hydrolases"/>
    <property type="match status" value="1"/>
</dbReference>
<dbReference type="HAMAP" id="MF_00011">
    <property type="entry name" value="Adenylosucc_synth"/>
    <property type="match status" value="1"/>
</dbReference>
<reference evidence="11 12" key="2">
    <citation type="submission" date="2010-03" db="EMBL/GenBank/DDBJ databases">
        <authorList>
            <person name="Pajon A."/>
        </authorList>
    </citation>
    <scope>NUCLEOTIDE SEQUENCE [LARGE SCALE GENOMIC DNA]</scope>
    <source>
        <strain evidence="11 12">SGP1</strain>
    </source>
</reference>
<keyword evidence="5 8" id="KW-0658">Purine biosynthesis</keyword>
<dbReference type="InterPro" id="IPR042111">
    <property type="entry name" value="Adenylosuccinate_synth_dom3"/>
</dbReference>
<dbReference type="InterPro" id="IPR033128">
    <property type="entry name" value="Adenylosuccin_syn_Lys_AS"/>
</dbReference>
<feature type="active site" description="Proton acceptor" evidence="8">
    <location>
        <position position="15"/>
    </location>
</feature>
<feature type="binding site" description="in other chain" evidence="8">
    <location>
        <begin position="15"/>
        <end position="18"/>
    </location>
    <ligand>
        <name>IMP</name>
        <dbReference type="ChEBI" id="CHEBI:58053"/>
        <note>ligand shared between dimeric partners</note>
    </ligand>
</feature>
<dbReference type="KEGG" id="sbr:SY1_22570"/>
<dbReference type="GO" id="GO:0000287">
    <property type="term" value="F:magnesium ion binding"/>
    <property type="evidence" value="ECO:0007669"/>
    <property type="project" value="UniProtKB-UniRule"/>
</dbReference>
<dbReference type="NCBIfam" id="NF002223">
    <property type="entry name" value="PRK01117.1"/>
    <property type="match status" value="1"/>
</dbReference>
<evidence type="ECO:0000256" key="8">
    <source>
        <dbReference type="HAMAP-Rule" id="MF_00011"/>
    </source>
</evidence>
<feature type="binding site" description="in other chain" evidence="8">
    <location>
        <position position="226"/>
    </location>
    <ligand>
        <name>IMP</name>
        <dbReference type="ChEBI" id="CHEBI:58053"/>
        <note>ligand shared between dimeric partners</note>
    </ligand>
</feature>
<evidence type="ECO:0000256" key="2">
    <source>
        <dbReference type="ARBA" id="ARBA00022598"/>
    </source>
</evidence>
<dbReference type="GO" id="GO:0005737">
    <property type="term" value="C:cytoplasm"/>
    <property type="evidence" value="ECO:0007669"/>
    <property type="project" value="UniProtKB-SubCell"/>
</dbReference>
<evidence type="ECO:0000256" key="1">
    <source>
        <dbReference type="ARBA" id="ARBA00011738"/>
    </source>
</evidence>
<feature type="active site" description="Proton donor" evidence="8">
    <location>
        <position position="43"/>
    </location>
</feature>
<dbReference type="Gene3D" id="1.10.300.10">
    <property type="entry name" value="Adenylosuccinate Synthetase, subunit A, domain 2"/>
    <property type="match status" value="1"/>
</dbReference>
<dbReference type="GO" id="GO:0004019">
    <property type="term" value="F:adenylosuccinate synthase activity"/>
    <property type="evidence" value="ECO:0007669"/>
    <property type="project" value="UniProtKB-UniRule"/>
</dbReference>
<protein>
    <recommendedName>
        <fullName evidence="8 10">Adenylosuccinate synthetase</fullName>
        <shortName evidence="8">AMPSase</shortName>
        <shortName evidence="8">AdSS</shortName>
        <ecNumber evidence="8 10">6.3.4.4</ecNumber>
    </recommendedName>
    <alternativeName>
        <fullName evidence="8">IMP--aspartate ligase</fullName>
    </alternativeName>
</protein>
<feature type="binding site" evidence="8">
    <location>
        <begin position="14"/>
        <end position="20"/>
    </location>
    <ligand>
        <name>GTP</name>
        <dbReference type="ChEBI" id="CHEBI:37565"/>
    </ligand>
</feature>
<evidence type="ECO:0000313" key="12">
    <source>
        <dbReference type="Proteomes" id="UP000008957"/>
    </source>
</evidence>
<dbReference type="InterPro" id="IPR027417">
    <property type="entry name" value="P-loop_NTPase"/>
</dbReference>
<evidence type="ECO:0000256" key="3">
    <source>
        <dbReference type="ARBA" id="ARBA00022723"/>
    </source>
</evidence>
<evidence type="ECO:0000256" key="5">
    <source>
        <dbReference type="ARBA" id="ARBA00022755"/>
    </source>
</evidence>
<comment type="catalytic activity">
    <reaction evidence="8 10">
        <text>IMP + L-aspartate + GTP = N(6)-(1,2-dicarboxyethyl)-AMP + GDP + phosphate + 2 H(+)</text>
        <dbReference type="Rhea" id="RHEA:15753"/>
        <dbReference type="ChEBI" id="CHEBI:15378"/>
        <dbReference type="ChEBI" id="CHEBI:29991"/>
        <dbReference type="ChEBI" id="CHEBI:37565"/>
        <dbReference type="ChEBI" id="CHEBI:43474"/>
        <dbReference type="ChEBI" id="CHEBI:57567"/>
        <dbReference type="ChEBI" id="CHEBI:58053"/>
        <dbReference type="ChEBI" id="CHEBI:58189"/>
        <dbReference type="EC" id="6.3.4.4"/>
    </reaction>
</comment>
<dbReference type="Gene3D" id="3.90.170.10">
    <property type="entry name" value="Adenylosuccinate Synthetase, subunit A, domain 3"/>
    <property type="match status" value="1"/>
</dbReference>
<dbReference type="InterPro" id="IPR018220">
    <property type="entry name" value="Adenylosuccin_syn_GTP-bd"/>
</dbReference>
<feature type="binding site" evidence="8">
    <location>
        <begin position="333"/>
        <end position="335"/>
    </location>
    <ligand>
        <name>GTP</name>
        <dbReference type="ChEBI" id="CHEBI:37565"/>
    </ligand>
</feature>
<feature type="binding site" evidence="8">
    <location>
        <begin position="42"/>
        <end position="44"/>
    </location>
    <ligand>
        <name>GTP</name>
        <dbReference type="ChEBI" id="CHEBI:37565"/>
    </ligand>
</feature>
<accession>A0AB94IZ15</accession>
<dbReference type="Gene3D" id="3.40.440.10">
    <property type="entry name" value="Adenylosuccinate Synthetase, subunit A, domain 1"/>
    <property type="match status" value="1"/>
</dbReference>
<dbReference type="Pfam" id="PF00709">
    <property type="entry name" value="Adenylsucc_synt"/>
    <property type="match status" value="1"/>
</dbReference>
<feature type="binding site" evidence="8">
    <location>
        <begin position="415"/>
        <end position="417"/>
    </location>
    <ligand>
        <name>GTP</name>
        <dbReference type="ChEBI" id="CHEBI:37565"/>
    </ligand>
</feature>
<feature type="binding site" evidence="8">
    <location>
        <position position="145"/>
    </location>
    <ligand>
        <name>IMP</name>
        <dbReference type="ChEBI" id="CHEBI:58053"/>
        <note>ligand shared between dimeric partners</note>
    </ligand>
</feature>
<evidence type="ECO:0000256" key="4">
    <source>
        <dbReference type="ARBA" id="ARBA00022741"/>
    </source>
</evidence>
<feature type="active site" evidence="9">
    <location>
        <position position="142"/>
    </location>
</feature>
<comment type="subunit">
    <text evidence="1 8">Homodimer.</text>
</comment>
<evidence type="ECO:0000256" key="6">
    <source>
        <dbReference type="ARBA" id="ARBA00022842"/>
    </source>
</evidence>
<proteinExistence type="inferred from homology"/>
<feature type="binding site" description="in other chain" evidence="8">
    <location>
        <position position="305"/>
    </location>
    <ligand>
        <name>IMP</name>
        <dbReference type="ChEBI" id="CHEBI:58053"/>
        <note>ligand shared between dimeric partners</note>
    </ligand>
</feature>
<dbReference type="FunFam" id="3.90.170.10:FF:000001">
    <property type="entry name" value="Adenylosuccinate synthetase"/>
    <property type="match status" value="1"/>
</dbReference>
<dbReference type="AlphaFoldDB" id="A0AB94IZ15"/>
<dbReference type="EC" id="6.3.4.4" evidence="8 10"/>
<comment type="function">
    <text evidence="8">Plays an important role in the de novo pathway of purine nucleotide biosynthesis. Catalyzes the first committed step in the biosynthesis of AMP from IMP.</text>
</comment>
<evidence type="ECO:0000256" key="9">
    <source>
        <dbReference type="PROSITE-ProRule" id="PRU10134"/>
    </source>
</evidence>
<dbReference type="InterPro" id="IPR042109">
    <property type="entry name" value="Adenylosuccinate_synth_dom1"/>
</dbReference>
<keyword evidence="12" id="KW-1185">Reference proteome</keyword>
<dbReference type="GO" id="GO:0005525">
    <property type="term" value="F:GTP binding"/>
    <property type="evidence" value="ECO:0007669"/>
    <property type="project" value="UniProtKB-UniRule"/>
</dbReference>